<accession>A0AAD4BH39</accession>
<reference evidence="3" key="2">
    <citation type="journal article" date="2020" name="Nat. Commun.">
        <title>Large-scale genome sequencing of mycorrhizal fungi provides insights into the early evolution of symbiotic traits.</title>
        <authorList>
            <person name="Miyauchi S."/>
            <person name="Kiss E."/>
            <person name="Kuo A."/>
            <person name="Drula E."/>
            <person name="Kohler A."/>
            <person name="Sanchez-Garcia M."/>
            <person name="Morin E."/>
            <person name="Andreopoulos B."/>
            <person name="Barry K.W."/>
            <person name="Bonito G."/>
            <person name="Buee M."/>
            <person name="Carver A."/>
            <person name="Chen C."/>
            <person name="Cichocki N."/>
            <person name="Clum A."/>
            <person name="Culley D."/>
            <person name="Crous P.W."/>
            <person name="Fauchery L."/>
            <person name="Girlanda M."/>
            <person name="Hayes R.D."/>
            <person name="Keri Z."/>
            <person name="LaButti K."/>
            <person name="Lipzen A."/>
            <person name="Lombard V."/>
            <person name="Magnuson J."/>
            <person name="Maillard F."/>
            <person name="Murat C."/>
            <person name="Nolan M."/>
            <person name="Ohm R.A."/>
            <person name="Pangilinan J."/>
            <person name="Pereira M.F."/>
            <person name="Perotto S."/>
            <person name="Peter M."/>
            <person name="Pfister S."/>
            <person name="Riley R."/>
            <person name="Sitrit Y."/>
            <person name="Stielow J.B."/>
            <person name="Szollosi G."/>
            <person name="Zifcakova L."/>
            <person name="Stursova M."/>
            <person name="Spatafora J.W."/>
            <person name="Tedersoo L."/>
            <person name="Vaario L.M."/>
            <person name="Yamada A."/>
            <person name="Yan M."/>
            <person name="Wang P."/>
            <person name="Xu J."/>
            <person name="Bruns T."/>
            <person name="Baldrian P."/>
            <person name="Vilgalys R."/>
            <person name="Dunand C."/>
            <person name="Henrissat B."/>
            <person name="Grigoriev I.V."/>
            <person name="Hibbett D."/>
            <person name="Nagy L.G."/>
            <person name="Martin F.M."/>
        </authorList>
    </citation>
    <scope>NUCLEOTIDE SEQUENCE</scope>
    <source>
        <strain evidence="3">BED1</strain>
    </source>
</reference>
<dbReference type="EMBL" id="WHUW01000068">
    <property type="protein sequence ID" value="KAF8429359.1"/>
    <property type="molecule type" value="Genomic_DNA"/>
</dbReference>
<dbReference type="Proteomes" id="UP001194468">
    <property type="component" value="Unassembled WGS sequence"/>
</dbReference>
<evidence type="ECO:0000256" key="2">
    <source>
        <dbReference type="SAM" id="SignalP"/>
    </source>
</evidence>
<comment type="caution">
    <text evidence="3">The sequence shown here is derived from an EMBL/GenBank/DDBJ whole genome shotgun (WGS) entry which is preliminary data.</text>
</comment>
<proteinExistence type="predicted"/>
<gene>
    <name evidence="3" type="ORF">L210DRAFT_3085910</name>
</gene>
<feature type="region of interest" description="Disordered" evidence="1">
    <location>
        <begin position="99"/>
        <end position="118"/>
    </location>
</feature>
<name>A0AAD4BH39_BOLED</name>
<feature type="chain" id="PRO_5042071487" description="Secreted protein" evidence="2">
    <location>
        <begin position="24"/>
        <end position="137"/>
    </location>
</feature>
<sequence>MPKFGVSLLGALAELSWKIIALSALFRSTDDLLTTQPTLLTDSTQFHTTRSCSRRSDSEPRSRRNTTANLFPSSCRWRSTMTPCRILPATNYMHGSRCLASSPTPRRSTLQRRSLPSTAPSCPIQIVHCRRSRSAVC</sequence>
<protein>
    <recommendedName>
        <fullName evidence="5">Secreted protein</fullName>
    </recommendedName>
</protein>
<reference evidence="3" key="1">
    <citation type="submission" date="2019-10" db="EMBL/GenBank/DDBJ databases">
        <authorList>
            <consortium name="DOE Joint Genome Institute"/>
            <person name="Kuo A."/>
            <person name="Miyauchi S."/>
            <person name="Kiss E."/>
            <person name="Drula E."/>
            <person name="Kohler A."/>
            <person name="Sanchez-Garcia M."/>
            <person name="Andreopoulos B."/>
            <person name="Barry K.W."/>
            <person name="Bonito G."/>
            <person name="Buee M."/>
            <person name="Carver A."/>
            <person name="Chen C."/>
            <person name="Cichocki N."/>
            <person name="Clum A."/>
            <person name="Culley D."/>
            <person name="Crous P.W."/>
            <person name="Fauchery L."/>
            <person name="Girlanda M."/>
            <person name="Hayes R."/>
            <person name="Keri Z."/>
            <person name="LaButti K."/>
            <person name="Lipzen A."/>
            <person name="Lombard V."/>
            <person name="Magnuson J."/>
            <person name="Maillard F."/>
            <person name="Morin E."/>
            <person name="Murat C."/>
            <person name="Nolan M."/>
            <person name="Ohm R."/>
            <person name="Pangilinan J."/>
            <person name="Pereira M."/>
            <person name="Perotto S."/>
            <person name="Peter M."/>
            <person name="Riley R."/>
            <person name="Sitrit Y."/>
            <person name="Stielow B."/>
            <person name="Szollosi G."/>
            <person name="Zifcakova L."/>
            <person name="Stursova M."/>
            <person name="Spatafora J.W."/>
            <person name="Tedersoo L."/>
            <person name="Vaario L.-M."/>
            <person name="Yamada A."/>
            <person name="Yan M."/>
            <person name="Wang P."/>
            <person name="Xu J."/>
            <person name="Bruns T."/>
            <person name="Baldrian P."/>
            <person name="Vilgalys R."/>
            <person name="Henrissat B."/>
            <person name="Grigoriev I.V."/>
            <person name="Hibbett D."/>
            <person name="Nagy L.G."/>
            <person name="Martin F.M."/>
        </authorList>
    </citation>
    <scope>NUCLEOTIDE SEQUENCE</scope>
    <source>
        <strain evidence="3">BED1</strain>
    </source>
</reference>
<evidence type="ECO:0008006" key="5">
    <source>
        <dbReference type="Google" id="ProtNLM"/>
    </source>
</evidence>
<evidence type="ECO:0000313" key="4">
    <source>
        <dbReference type="Proteomes" id="UP001194468"/>
    </source>
</evidence>
<evidence type="ECO:0000256" key="1">
    <source>
        <dbReference type="SAM" id="MobiDB-lite"/>
    </source>
</evidence>
<keyword evidence="2" id="KW-0732">Signal</keyword>
<feature type="signal peptide" evidence="2">
    <location>
        <begin position="1"/>
        <end position="23"/>
    </location>
</feature>
<keyword evidence="4" id="KW-1185">Reference proteome</keyword>
<dbReference type="AlphaFoldDB" id="A0AAD4BH39"/>
<organism evidence="3 4">
    <name type="scientific">Boletus edulis BED1</name>
    <dbReference type="NCBI Taxonomy" id="1328754"/>
    <lineage>
        <taxon>Eukaryota</taxon>
        <taxon>Fungi</taxon>
        <taxon>Dikarya</taxon>
        <taxon>Basidiomycota</taxon>
        <taxon>Agaricomycotina</taxon>
        <taxon>Agaricomycetes</taxon>
        <taxon>Agaricomycetidae</taxon>
        <taxon>Boletales</taxon>
        <taxon>Boletineae</taxon>
        <taxon>Boletaceae</taxon>
        <taxon>Boletoideae</taxon>
        <taxon>Boletus</taxon>
    </lineage>
</organism>
<evidence type="ECO:0000313" key="3">
    <source>
        <dbReference type="EMBL" id="KAF8429359.1"/>
    </source>
</evidence>